<dbReference type="RefSeq" id="WP_050058454.1">
    <property type="nucleotide sequence ID" value="NZ_JACHEK010000003.1"/>
</dbReference>
<accession>A0A841JU13</accession>
<comment type="caution">
    <text evidence="5">The sequence shown here is derived from an EMBL/GenBank/DDBJ whole genome shotgun (WGS) entry which is preliminary data.</text>
</comment>
<evidence type="ECO:0000313" key="5">
    <source>
        <dbReference type="EMBL" id="MBB6143995.1"/>
    </source>
</evidence>
<organism evidence="5 6">
    <name type="scientific">Silvibacterium bohemicum</name>
    <dbReference type="NCBI Taxonomy" id="1577686"/>
    <lineage>
        <taxon>Bacteria</taxon>
        <taxon>Pseudomonadati</taxon>
        <taxon>Acidobacteriota</taxon>
        <taxon>Terriglobia</taxon>
        <taxon>Terriglobales</taxon>
        <taxon>Acidobacteriaceae</taxon>
        <taxon>Silvibacterium</taxon>
    </lineage>
</organism>
<sequence>MNPVFQRDVPLRIGLLDFEPIRVAGFETVFSEVPSVDAVTTTLSEAMADTTLDMVLVSLQNPLDSFETLAKLKTQRPSLKLIVMGSHANEETIISAIAAGAKGYLEETASPELVTQCIAVVDSGSIWAPRKVLSKFVDRMLHATERRVLRHNFNFTGREQEVLRLLVAARSNREIAESLGIEERTVKAYIARLMRKVGVQNRIALSIHAASRVLGTDKS</sequence>
<dbReference type="PROSITE" id="PS50043">
    <property type="entry name" value="HTH_LUXR_2"/>
    <property type="match status" value="1"/>
</dbReference>
<dbReference type="AlphaFoldDB" id="A0A841JU13"/>
<dbReference type="GO" id="GO:0006355">
    <property type="term" value="P:regulation of DNA-templated transcription"/>
    <property type="evidence" value="ECO:0007669"/>
    <property type="project" value="InterPro"/>
</dbReference>
<dbReference type="CDD" id="cd06170">
    <property type="entry name" value="LuxR_C_like"/>
    <property type="match status" value="1"/>
</dbReference>
<protein>
    <submittedName>
        <fullName evidence="5">DNA-binding NarL/FixJ family response regulator</fullName>
    </submittedName>
</protein>
<dbReference type="SUPFAM" id="SSF52172">
    <property type="entry name" value="CheY-like"/>
    <property type="match status" value="1"/>
</dbReference>
<dbReference type="SMART" id="SM00421">
    <property type="entry name" value="HTH_LUXR"/>
    <property type="match status" value="1"/>
</dbReference>
<evidence type="ECO:0000259" key="4">
    <source>
        <dbReference type="PROSITE" id="PS50110"/>
    </source>
</evidence>
<dbReference type="OrthoDB" id="117354at2"/>
<dbReference type="SUPFAM" id="SSF46894">
    <property type="entry name" value="C-terminal effector domain of the bipartite response regulators"/>
    <property type="match status" value="1"/>
</dbReference>
<dbReference type="Gene3D" id="3.40.50.2300">
    <property type="match status" value="1"/>
</dbReference>
<keyword evidence="1 5" id="KW-0238">DNA-binding</keyword>
<dbReference type="InterPro" id="IPR000792">
    <property type="entry name" value="Tscrpt_reg_LuxR_C"/>
</dbReference>
<comment type="caution">
    <text evidence="2">Lacks conserved residue(s) required for the propagation of feature annotation.</text>
</comment>
<dbReference type="EMBL" id="JACHEK010000003">
    <property type="protein sequence ID" value="MBB6143995.1"/>
    <property type="molecule type" value="Genomic_DNA"/>
</dbReference>
<gene>
    <name evidence="5" type="ORF">HNQ77_001944</name>
</gene>
<keyword evidence="6" id="KW-1185">Reference proteome</keyword>
<dbReference type="InterPro" id="IPR001789">
    <property type="entry name" value="Sig_transdc_resp-reg_receiver"/>
</dbReference>
<dbReference type="GO" id="GO:0003677">
    <property type="term" value="F:DNA binding"/>
    <property type="evidence" value="ECO:0007669"/>
    <property type="project" value="UniProtKB-KW"/>
</dbReference>
<dbReference type="InterPro" id="IPR011006">
    <property type="entry name" value="CheY-like_superfamily"/>
</dbReference>
<dbReference type="Proteomes" id="UP000538666">
    <property type="component" value="Unassembled WGS sequence"/>
</dbReference>
<evidence type="ECO:0000256" key="1">
    <source>
        <dbReference type="ARBA" id="ARBA00023125"/>
    </source>
</evidence>
<dbReference type="PRINTS" id="PR00038">
    <property type="entry name" value="HTHLUXR"/>
</dbReference>
<dbReference type="GO" id="GO:0000160">
    <property type="term" value="P:phosphorelay signal transduction system"/>
    <property type="evidence" value="ECO:0007669"/>
    <property type="project" value="InterPro"/>
</dbReference>
<dbReference type="PROSITE" id="PS50110">
    <property type="entry name" value="RESPONSE_REGULATORY"/>
    <property type="match status" value="1"/>
</dbReference>
<dbReference type="PANTHER" id="PTHR43214">
    <property type="entry name" value="TWO-COMPONENT RESPONSE REGULATOR"/>
    <property type="match status" value="1"/>
</dbReference>
<evidence type="ECO:0000259" key="3">
    <source>
        <dbReference type="PROSITE" id="PS50043"/>
    </source>
</evidence>
<dbReference type="InterPro" id="IPR016032">
    <property type="entry name" value="Sig_transdc_resp-reg_C-effctor"/>
</dbReference>
<dbReference type="InterPro" id="IPR039420">
    <property type="entry name" value="WalR-like"/>
</dbReference>
<feature type="domain" description="Response regulatory" evidence="4">
    <location>
        <begin position="12"/>
        <end position="122"/>
    </location>
</feature>
<dbReference type="PANTHER" id="PTHR43214:SF43">
    <property type="entry name" value="TWO-COMPONENT RESPONSE REGULATOR"/>
    <property type="match status" value="1"/>
</dbReference>
<proteinExistence type="predicted"/>
<evidence type="ECO:0000313" key="6">
    <source>
        <dbReference type="Proteomes" id="UP000538666"/>
    </source>
</evidence>
<evidence type="ECO:0000256" key="2">
    <source>
        <dbReference type="PROSITE-ProRule" id="PRU00169"/>
    </source>
</evidence>
<dbReference type="Pfam" id="PF00196">
    <property type="entry name" value="GerE"/>
    <property type="match status" value="1"/>
</dbReference>
<name>A0A841JU13_9BACT</name>
<reference evidence="5 6" key="1">
    <citation type="submission" date="2020-08" db="EMBL/GenBank/DDBJ databases">
        <title>Genomic Encyclopedia of Type Strains, Phase IV (KMG-IV): sequencing the most valuable type-strain genomes for metagenomic binning, comparative biology and taxonomic classification.</title>
        <authorList>
            <person name="Goeker M."/>
        </authorList>
    </citation>
    <scope>NUCLEOTIDE SEQUENCE [LARGE SCALE GENOMIC DNA]</scope>
    <source>
        <strain evidence="5 6">DSM 103733</strain>
    </source>
</reference>
<feature type="domain" description="HTH luxR-type" evidence="3">
    <location>
        <begin position="148"/>
        <end position="213"/>
    </location>
</feature>